<evidence type="ECO:0000313" key="2">
    <source>
        <dbReference type="EMBL" id="KNB03770.1"/>
    </source>
</evidence>
<feature type="region of interest" description="Disordered" evidence="1">
    <location>
        <begin position="1"/>
        <end position="31"/>
    </location>
</feature>
<dbReference type="Proteomes" id="UP000009097">
    <property type="component" value="Unassembled WGS sequence"/>
</dbReference>
<dbReference type="KEGG" id="fox:FOXG_19194"/>
<evidence type="ECO:0000256" key="1">
    <source>
        <dbReference type="SAM" id="MobiDB-lite"/>
    </source>
</evidence>
<reference evidence="2" key="2">
    <citation type="journal article" date="2010" name="Nature">
        <title>Comparative genomics reveals mobile pathogenicity chromosomes in Fusarium.</title>
        <authorList>
            <person name="Ma L.J."/>
            <person name="van der Does H.C."/>
            <person name="Borkovich K.A."/>
            <person name="Coleman J.J."/>
            <person name="Daboussi M.J."/>
            <person name="Di Pietro A."/>
            <person name="Dufresne M."/>
            <person name="Freitag M."/>
            <person name="Grabherr M."/>
            <person name="Henrissat B."/>
            <person name="Houterman P.M."/>
            <person name="Kang S."/>
            <person name="Shim W.B."/>
            <person name="Woloshuk C."/>
            <person name="Xie X."/>
            <person name="Xu J.R."/>
            <person name="Antoniw J."/>
            <person name="Baker S.E."/>
            <person name="Bluhm B.H."/>
            <person name="Breakspear A."/>
            <person name="Brown D.W."/>
            <person name="Butchko R.A."/>
            <person name="Chapman S."/>
            <person name="Coulson R."/>
            <person name="Coutinho P.M."/>
            <person name="Danchin E.G."/>
            <person name="Diener A."/>
            <person name="Gale L.R."/>
            <person name="Gardiner D.M."/>
            <person name="Goff S."/>
            <person name="Hammond-Kosack K.E."/>
            <person name="Hilburn K."/>
            <person name="Hua-Van A."/>
            <person name="Jonkers W."/>
            <person name="Kazan K."/>
            <person name="Kodira C.D."/>
            <person name="Koehrsen M."/>
            <person name="Kumar L."/>
            <person name="Lee Y.H."/>
            <person name="Li L."/>
            <person name="Manners J.M."/>
            <person name="Miranda-Saavedra D."/>
            <person name="Mukherjee M."/>
            <person name="Park G."/>
            <person name="Park J."/>
            <person name="Park S.Y."/>
            <person name="Proctor R.H."/>
            <person name="Regev A."/>
            <person name="Ruiz-Roldan M.C."/>
            <person name="Sain D."/>
            <person name="Sakthikumar S."/>
            <person name="Sykes S."/>
            <person name="Schwartz D.C."/>
            <person name="Turgeon B.G."/>
            <person name="Wapinski I."/>
            <person name="Yoder O."/>
            <person name="Young S."/>
            <person name="Zeng Q."/>
            <person name="Zhou S."/>
            <person name="Galagan J."/>
            <person name="Cuomo C.A."/>
            <person name="Kistler H.C."/>
            <person name="Rep M."/>
        </authorList>
    </citation>
    <scope>NUCLEOTIDE SEQUENCE [LARGE SCALE GENOMIC DNA]</scope>
    <source>
        <strain evidence="2">4287</strain>
    </source>
</reference>
<sequence>MGSWRRRGQSESPVLAPISQCTGAKDQKMPG</sequence>
<dbReference type="AlphaFoldDB" id="A0A0J9UX93"/>
<name>A0A0J9UX93_FUSO4</name>
<organism evidence="2 3">
    <name type="scientific">Fusarium oxysporum f. sp. lycopersici (strain 4287 / CBS 123668 / FGSC 9935 / NRRL 34936)</name>
    <name type="common">Fusarium vascular wilt of tomato</name>
    <dbReference type="NCBI Taxonomy" id="426428"/>
    <lineage>
        <taxon>Eukaryota</taxon>
        <taxon>Fungi</taxon>
        <taxon>Dikarya</taxon>
        <taxon>Ascomycota</taxon>
        <taxon>Pezizomycotina</taxon>
        <taxon>Sordariomycetes</taxon>
        <taxon>Hypocreomycetidae</taxon>
        <taxon>Hypocreales</taxon>
        <taxon>Nectriaceae</taxon>
        <taxon>Fusarium</taxon>
        <taxon>Fusarium oxysporum species complex</taxon>
    </lineage>
</organism>
<dbReference type="VEuPathDB" id="FungiDB:FOXG_19194"/>
<accession>A0A0J9UX93</accession>
<dbReference type="GeneID" id="28959900"/>
<proteinExistence type="predicted"/>
<evidence type="ECO:0000313" key="3">
    <source>
        <dbReference type="Proteomes" id="UP000009097"/>
    </source>
</evidence>
<reference evidence="2" key="1">
    <citation type="submission" date="2007-04" db="EMBL/GenBank/DDBJ databases">
        <authorList>
            <consortium name="The Broad Institute Genome Sequencing Platform"/>
            <person name="Birren B."/>
            <person name="Lander E."/>
            <person name="Galagan J."/>
            <person name="Nusbaum C."/>
            <person name="Devon K."/>
            <person name="Ma L.-J."/>
            <person name="Jaffe D."/>
            <person name="Butler J."/>
            <person name="Alvarez P."/>
            <person name="Gnerre S."/>
            <person name="Grabherr M."/>
            <person name="Kleber M."/>
            <person name="Mauceli E."/>
            <person name="Brockman W."/>
            <person name="MacCallum I.A."/>
            <person name="Young S."/>
            <person name="LaButti K."/>
            <person name="DeCaprio D."/>
            <person name="Crawford M."/>
            <person name="Koehrsen M."/>
            <person name="Engels R."/>
            <person name="Montgomery P."/>
            <person name="Pearson M."/>
            <person name="Howarth C."/>
            <person name="Larson L."/>
            <person name="White J."/>
            <person name="O'Leary S."/>
            <person name="Kodira C."/>
            <person name="Zeng Q."/>
            <person name="Yandava C."/>
            <person name="Alvarado L."/>
            <person name="Kistler C."/>
            <person name="Shim W.-B."/>
            <person name="Kang S."/>
            <person name="Woloshuk C."/>
        </authorList>
    </citation>
    <scope>NUCLEOTIDE SEQUENCE</scope>
    <source>
        <strain evidence="2">4287</strain>
    </source>
</reference>
<protein>
    <submittedName>
        <fullName evidence="2">Uncharacterized protein</fullName>
    </submittedName>
</protein>
<dbReference type="RefSeq" id="XP_018241815.1">
    <property type="nucleotide sequence ID" value="XM_018399393.1"/>
</dbReference>
<dbReference type="EMBL" id="DS231701">
    <property type="protein sequence ID" value="KNB03770.1"/>
    <property type="molecule type" value="Genomic_DNA"/>
</dbReference>
<gene>
    <name evidence="2" type="ORF">FOXG_19194</name>
</gene>